<dbReference type="Proteomes" id="UP000215483">
    <property type="component" value="Unassembled WGS sequence"/>
</dbReference>
<reference evidence="1 2" key="1">
    <citation type="submission" date="2016-07" db="EMBL/GenBank/DDBJ databases">
        <title>Draft genome of Streptomyces diastatochromogenes.</title>
        <authorList>
            <person name="Podduturi R."/>
            <person name="Lukassen M.B."/>
            <person name="Clausen N."/>
            <person name="Nielsen J.L."/>
            <person name="Jorgensen N.O."/>
        </authorList>
    </citation>
    <scope>NUCLEOTIDE SEQUENCE [LARGE SCALE GENOMIC DNA]</scope>
    <source>
        <strain evidence="1 2">DSM 40608</strain>
    </source>
</reference>
<organism evidence="1 2">
    <name type="scientific">Streptomyces diastatochromogenes</name>
    <dbReference type="NCBI Taxonomy" id="42236"/>
    <lineage>
        <taxon>Bacteria</taxon>
        <taxon>Bacillati</taxon>
        <taxon>Actinomycetota</taxon>
        <taxon>Actinomycetes</taxon>
        <taxon>Kitasatosporales</taxon>
        <taxon>Streptomycetaceae</taxon>
        <taxon>Streptomyces</taxon>
    </lineage>
</organism>
<proteinExistence type="predicted"/>
<dbReference type="AlphaFoldDB" id="A0A233SVI4"/>
<accession>A0A233SVI4</accession>
<keyword evidence="2" id="KW-1185">Reference proteome</keyword>
<dbReference type="EMBL" id="MCGQ01000005">
    <property type="protein sequence ID" value="OXY99651.1"/>
    <property type="molecule type" value="Genomic_DNA"/>
</dbReference>
<name>A0A233SVI4_STRDA</name>
<gene>
    <name evidence="1" type="ORF">BEK98_03135</name>
</gene>
<comment type="caution">
    <text evidence="1">The sequence shown here is derived from an EMBL/GenBank/DDBJ whole genome shotgun (WGS) entry which is preliminary data.</text>
</comment>
<protein>
    <submittedName>
        <fullName evidence="1">Uncharacterized protein</fullName>
    </submittedName>
</protein>
<sequence>MNSVFAFRRMVAARSCGAPPVLSNSSHTGHRGSSYRCTVTLASGPPTVTVVPSASSRSGTSARPE</sequence>
<evidence type="ECO:0000313" key="1">
    <source>
        <dbReference type="EMBL" id="OXY99651.1"/>
    </source>
</evidence>
<evidence type="ECO:0000313" key="2">
    <source>
        <dbReference type="Proteomes" id="UP000215483"/>
    </source>
</evidence>